<dbReference type="GO" id="GO:0009103">
    <property type="term" value="P:lipopolysaccharide biosynthetic process"/>
    <property type="evidence" value="ECO:0007669"/>
    <property type="project" value="TreeGrafter"/>
</dbReference>
<dbReference type="CDD" id="cd03801">
    <property type="entry name" value="GT4_PimA-like"/>
    <property type="match status" value="1"/>
</dbReference>
<keyword evidence="1" id="KW-0808">Transferase</keyword>
<gene>
    <name evidence="3" type="ORF">CK510_11950</name>
</gene>
<name>A0A2A2TJD9_9CYAN</name>
<dbReference type="Gene3D" id="3.40.50.2000">
    <property type="entry name" value="Glycogen Phosphorylase B"/>
    <property type="match status" value="2"/>
</dbReference>
<reference evidence="3 4" key="1">
    <citation type="submission" date="2017-08" db="EMBL/GenBank/DDBJ databases">
        <title>Draft genome sequence of filamentous cyanobacterium Calothrix elsteri CCALA 953.</title>
        <authorList>
            <person name="Gagunashvili A.N."/>
            <person name="Elster J."/>
            <person name="Andresson O.S."/>
        </authorList>
    </citation>
    <scope>NUCLEOTIDE SEQUENCE [LARGE SCALE GENOMIC DNA]</scope>
    <source>
        <strain evidence="3 4">CCALA 953</strain>
    </source>
</reference>
<accession>A0A2A2TJD9</accession>
<evidence type="ECO:0000313" key="3">
    <source>
        <dbReference type="EMBL" id="PAX54859.1"/>
    </source>
</evidence>
<dbReference type="OrthoDB" id="433681at2"/>
<evidence type="ECO:0000256" key="1">
    <source>
        <dbReference type="ARBA" id="ARBA00022679"/>
    </source>
</evidence>
<dbReference type="Pfam" id="PF00534">
    <property type="entry name" value="Glycos_transf_1"/>
    <property type="match status" value="1"/>
</dbReference>
<evidence type="ECO:0000313" key="4">
    <source>
        <dbReference type="Proteomes" id="UP000218238"/>
    </source>
</evidence>
<dbReference type="PANTHER" id="PTHR46401">
    <property type="entry name" value="GLYCOSYLTRANSFERASE WBBK-RELATED"/>
    <property type="match status" value="1"/>
</dbReference>
<evidence type="ECO:0000259" key="2">
    <source>
        <dbReference type="Pfam" id="PF00534"/>
    </source>
</evidence>
<sequence>MRILYPINLDRWKFPVSSSLRELTLRNPQFDFYSFSKPTSEEDKTLGNLLWNQPHIHKISPIDLLKTPFDIVHHASATTSNLTASAIAKMRSFGKCVHIFTAPIQPHKEDKYYKQYVNSVRQADVLAAVSHAVADDIQIQFGRKVDAVIPSGVDLNFFSPEAAQPIDYEKLKIRQPFVLFVGVLTPRKRPDIFMQIASLLPEFDFVMIGGFYSPQEQEKYTKEALEYSNVKLLGALPRSDVRNLMATALALVFPSELEGLPLTILEASAMGLPILSQPKSAMPEAVIKDVTGWMFSDEDLHIWAEKLQEIQNWSETSRNNFADKARQFVSENYSWDLVARQYANLYTQVLVN</sequence>
<protein>
    <recommendedName>
        <fullName evidence="2">Glycosyl transferase family 1 domain-containing protein</fullName>
    </recommendedName>
</protein>
<dbReference type="RefSeq" id="WP_095721916.1">
    <property type="nucleotide sequence ID" value="NZ_NTFS01000109.1"/>
</dbReference>
<dbReference type="Proteomes" id="UP000218238">
    <property type="component" value="Unassembled WGS sequence"/>
</dbReference>
<proteinExistence type="predicted"/>
<keyword evidence="4" id="KW-1185">Reference proteome</keyword>
<organism evidence="3 4">
    <name type="scientific">Brunnivagina elsteri CCALA 953</name>
    <dbReference type="NCBI Taxonomy" id="987040"/>
    <lineage>
        <taxon>Bacteria</taxon>
        <taxon>Bacillati</taxon>
        <taxon>Cyanobacteriota</taxon>
        <taxon>Cyanophyceae</taxon>
        <taxon>Nostocales</taxon>
        <taxon>Calotrichaceae</taxon>
        <taxon>Brunnivagina</taxon>
    </lineage>
</organism>
<dbReference type="PANTHER" id="PTHR46401:SF2">
    <property type="entry name" value="GLYCOSYLTRANSFERASE WBBK-RELATED"/>
    <property type="match status" value="1"/>
</dbReference>
<dbReference type="EMBL" id="NTFS01000109">
    <property type="protein sequence ID" value="PAX54859.1"/>
    <property type="molecule type" value="Genomic_DNA"/>
</dbReference>
<dbReference type="GO" id="GO:0016757">
    <property type="term" value="F:glycosyltransferase activity"/>
    <property type="evidence" value="ECO:0007669"/>
    <property type="project" value="InterPro"/>
</dbReference>
<dbReference type="SUPFAM" id="SSF53756">
    <property type="entry name" value="UDP-Glycosyltransferase/glycogen phosphorylase"/>
    <property type="match status" value="1"/>
</dbReference>
<dbReference type="AlphaFoldDB" id="A0A2A2TJD9"/>
<feature type="domain" description="Glycosyl transferase family 1" evidence="2">
    <location>
        <begin position="174"/>
        <end position="327"/>
    </location>
</feature>
<comment type="caution">
    <text evidence="3">The sequence shown here is derived from an EMBL/GenBank/DDBJ whole genome shotgun (WGS) entry which is preliminary data.</text>
</comment>
<dbReference type="InterPro" id="IPR001296">
    <property type="entry name" value="Glyco_trans_1"/>
</dbReference>